<dbReference type="AlphaFoldDB" id="A0A448XG30"/>
<dbReference type="Proteomes" id="UP000784294">
    <property type="component" value="Unassembled WGS sequence"/>
</dbReference>
<evidence type="ECO:0000313" key="2">
    <source>
        <dbReference type="Proteomes" id="UP000784294"/>
    </source>
</evidence>
<proteinExistence type="predicted"/>
<keyword evidence="2" id="KW-1185">Reference proteome</keyword>
<dbReference type="EMBL" id="CAAALY010250497">
    <property type="protein sequence ID" value="VEL35724.1"/>
    <property type="molecule type" value="Genomic_DNA"/>
</dbReference>
<gene>
    <name evidence="1" type="ORF">PXEA_LOCUS29164</name>
</gene>
<accession>A0A448XG30</accession>
<evidence type="ECO:0000313" key="1">
    <source>
        <dbReference type="EMBL" id="VEL35724.1"/>
    </source>
</evidence>
<reference evidence="1" key="1">
    <citation type="submission" date="2018-11" db="EMBL/GenBank/DDBJ databases">
        <authorList>
            <consortium name="Pathogen Informatics"/>
        </authorList>
    </citation>
    <scope>NUCLEOTIDE SEQUENCE</scope>
</reference>
<protein>
    <submittedName>
        <fullName evidence="1">Uncharacterized protein</fullName>
    </submittedName>
</protein>
<comment type="caution">
    <text evidence="1">The sequence shown here is derived from an EMBL/GenBank/DDBJ whole genome shotgun (WGS) entry which is preliminary data.</text>
</comment>
<name>A0A448XG30_9PLAT</name>
<organism evidence="1 2">
    <name type="scientific">Protopolystoma xenopodis</name>
    <dbReference type="NCBI Taxonomy" id="117903"/>
    <lineage>
        <taxon>Eukaryota</taxon>
        <taxon>Metazoa</taxon>
        <taxon>Spiralia</taxon>
        <taxon>Lophotrochozoa</taxon>
        <taxon>Platyhelminthes</taxon>
        <taxon>Monogenea</taxon>
        <taxon>Polyopisthocotylea</taxon>
        <taxon>Polystomatidea</taxon>
        <taxon>Polystomatidae</taxon>
        <taxon>Protopolystoma</taxon>
    </lineage>
</organism>
<sequence>MVSNLLQSTRAWAKPRHRVVDAKSNLSSSTSLASSLTSHPFQPPSADPVISSFSPSGEEITSSRQVVFLAFISSLQHTCQLPSFSS</sequence>